<accession>A0A5C5ZEE7</accession>
<proteinExistence type="predicted"/>
<dbReference type="RefSeq" id="WP_146583502.1">
    <property type="nucleotide sequence ID" value="NZ_SJPO01000001.1"/>
</dbReference>
<gene>
    <name evidence="2" type="ORF">Pla123a_00270</name>
</gene>
<reference evidence="2 3" key="1">
    <citation type="submission" date="2019-02" db="EMBL/GenBank/DDBJ databases">
        <title>Deep-cultivation of Planctomycetes and their phenomic and genomic characterization uncovers novel biology.</title>
        <authorList>
            <person name="Wiegand S."/>
            <person name="Jogler M."/>
            <person name="Boedeker C."/>
            <person name="Pinto D."/>
            <person name="Vollmers J."/>
            <person name="Rivas-Marin E."/>
            <person name="Kohn T."/>
            <person name="Peeters S.H."/>
            <person name="Heuer A."/>
            <person name="Rast P."/>
            <person name="Oberbeckmann S."/>
            <person name="Bunk B."/>
            <person name="Jeske O."/>
            <person name="Meyerdierks A."/>
            <person name="Storesund J.E."/>
            <person name="Kallscheuer N."/>
            <person name="Luecker S."/>
            <person name="Lage O.M."/>
            <person name="Pohl T."/>
            <person name="Merkel B.J."/>
            <person name="Hornburger P."/>
            <person name="Mueller R.-W."/>
            <person name="Bruemmer F."/>
            <person name="Labrenz M."/>
            <person name="Spormann A.M."/>
            <person name="Op Den Camp H."/>
            <person name="Overmann J."/>
            <person name="Amann R."/>
            <person name="Jetten M.S.M."/>
            <person name="Mascher T."/>
            <person name="Medema M.H."/>
            <person name="Devos D.P."/>
            <person name="Kaster A.-K."/>
            <person name="Ovreas L."/>
            <person name="Rohde M."/>
            <person name="Galperin M.Y."/>
            <person name="Jogler C."/>
        </authorList>
    </citation>
    <scope>NUCLEOTIDE SEQUENCE [LARGE SCALE GENOMIC DNA]</scope>
    <source>
        <strain evidence="2 3">Pla123a</strain>
    </source>
</reference>
<keyword evidence="3" id="KW-1185">Reference proteome</keyword>
<name>A0A5C5ZEE7_9BACT</name>
<evidence type="ECO:0000256" key="1">
    <source>
        <dbReference type="SAM" id="MobiDB-lite"/>
    </source>
</evidence>
<comment type="caution">
    <text evidence="2">The sequence shown here is derived from an EMBL/GenBank/DDBJ whole genome shotgun (WGS) entry which is preliminary data.</text>
</comment>
<evidence type="ECO:0000313" key="3">
    <source>
        <dbReference type="Proteomes" id="UP000318478"/>
    </source>
</evidence>
<dbReference type="Proteomes" id="UP000318478">
    <property type="component" value="Unassembled WGS sequence"/>
</dbReference>
<dbReference type="EMBL" id="SJPO01000001">
    <property type="protein sequence ID" value="TWT85221.1"/>
    <property type="molecule type" value="Genomic_DNA"/>
</dbReference>
<evidence type="ECO:0000313" key="2">
    <source>
        <dbReference type="EMBL" id="TWT85221.1"/>
    </source>
</evidence>
<feature type="region of interest" description="Disordered" evidence="1">
    <location>
        <begin position="39"/>
        <end position="73"/>
    </location>
</feature>
<protein>
    <submittedName>
        <fullName evidence="2">Uncharacterized protein</fullName>
    </submittedName>
</protein>
<sequence>MTPNKTDTTIDEIHKVRCEISERFDGDVFAIAADAARRQAASDRPVWNPTTASGADLLKGSSDIKSPLPDAAG</sequence>
<organism evidence="2 3">
    <name type="scientific">Posidoniimonas polymericola</name>
    <dbReference type="NCBI Taxonomy" id="2528002"/>
    <lineage>
        <taxon>Bacteria</taxon>
        <taxon>Pseudomonadati</taxon>
        <taxon>Planctomycetota</taxon>
        <taxon>Planctomycetia</taxon>
        <taxon>Pirellulales</taxon>
        <taxon>Lacipirellulaceae</taxon>
        <taxon>Posidoniimonas</taxon>
    </lineage>
</organism>
<dbReference type="AlphaFoldDB" id="A0A5C5ZEE7"/>